<name>A0ACC1D7M8_9NEOP</name>
<comment type="caution">
    <text evidence="1">The sequence shown here is derived from an EMBL/GenBank/DDBJ whole genome shotgun (WGS) entry which is preliminary data.</text>
</comment>
<sequence length="100" mass="11330">MSHIHTTLATLIIASVSRSITRSTFALCLATDHLLPSPGLYGHAQYMEQLVCCIQPGEVLLVEITKCDVQETARGYLLMETHFTFSLDTCWRRLFSRRTL</sequence>
<reference evidence="1 2" key="1">
    <citation type="journal article" date="2021" name="Front. Genet.">
        <title>Chromosome-Level Genome Assembly Reveals Significant Gene Expansion in the Toll and IMD Signaling Pathways of Dendrolimus kikuchii.</title>
        <authorList>
            <person name="Zhou J."/>
            <person name="Wu P."/>
            <person name="Xiong Z."/>
            <person name="Liu N."/>
            <person name="Zhao N."/>
            <person name="Ji M."/>
            <person name="Qiu Y."/>
            <person name="Yang B."/>
        </authorList>
    </citation>
    <scope>NUCLEOTIDE SEQUENCE [LARGE SCALE GENOMIC DNA]</scope>
    <source>
        <strain evidence="1">Ann1</strain>
    </source>
</reference>
<evidence type="ECO:0000313" key="2">
    <source>
        <dbReference type="Proteomes" id="UP000824533"/>
    </source>
</evidence>
<protein>
    <submittedName>
        <fullName evidence="1">Uncharacterized protein</fullName>
    </submittedName>
</protein>
<dbReference type="EMBL" id="CM034393">
    <property type="protein sequence ID" value="KAJ0179928.1"/>
    <property type="molecule type" value="Genomic_DNA"/>
</dbReference>
<gene>
    <name evidence="1" type="ORF">K1T71_004519</name>
</gene>
<accession>A0ACC1D7M8</accession>
<dbReference type="Proteomes" id="UP000824533">
    <property type="component" value="Linkage Group LG07"/>
</dbReference>
<keyword evidence="2" id="KW-1185">Reference proteome</keyword>
<proteinExistence type="predicted"/>
<organism evidence="1 2">
    <name type="scientific">Dendrolimus kikuchii</name>
    <dbReference type="NCBI Taxonomy" id="765133"/>
    <lineage>
        <taxon>Eukaryota</taxon>
        <taxon>Metazoa</taxon>
        <taxon>Ecdysozoa</taxon>
        <taxon>Arthropoda</taxon>
        <taxon>Hexapoda</taxon>
        <taxon>Insecta</taxon>
        <taxon>Pterygota</taxon>
        <taxon>Neoptera</taxon>
        <taxon>Endopterygota</taxon>
        <taxon>Lepidoptera</taxon>
        <taxon>Glossata</taxon>
        <taxon>Ditrysia</taxon>
        <taxon>Bombycoidea</taxon>
        <taxon>Lasiocampidae</taxon>
        <taxon>Dendrolimus</taxon>
    </lineage>
</organism>
<evidence type="ECO:0000313" key="1">
    <source>
        <dbReference type="EMBL" id="KAJ0179928.1"/>
    </source>
</evidence>